<name>A0AAN7SPF7_9COLE</name>
<evidence type="ECO:0000313" key="4">
    <source>
        <dbReference type="EMBL" id="KAK4880828.1"/>
    </source>
</evidence>
<dbReference type="SUPFAM" id="SSF52833">
    <property type="entry name" value="Thioredoxin-like"/>
    <property type="match status" value="1"/>
</dbReference>
<dbReference type="AlphaFoldDB" id="A0AAN7SPF7"/>
<evidence type="ECO:0008006" key="6">
    <source>
        <dbReference type="Google" id="ProtNLM"/>
    </source>
</evidence>
<evidence type="ECO:0000313" key="5">
    <source>
        <dbReference type="Proteomes" id="UP001353858"/>
    </source>
</evidence>
<reference evidence="5" key="1">
    <citation type="submission" date="2023-01" db="EMBL/GenBank/DDBJ databases">
        <title>Key to firefly adult light organ development and bioluminescence: homeobox transcription factors regulate luciferase expression and transportation to peroxisome.</title>
        <authorList>
            <person name="Fu X."/>
        </authorList>
    </citation>
    <scope>NUCLEOTIDE SEQUENCE [LARGE SCALE GENOMIC DNA]</scope>
</reference>
<keyword evidence="5" id="KW-1185">Reference proteome</keyword>
<dbReference type="InterPro" id="IPR031827">
    <property type="entry name" value="DUF4746"/>
</dbReference>
<feature type="compositionally biased region" description="Basic residues" evidence="1">
    <location>
        <begin position="509"/>
        <end position="518"/>
    </location>
</feature>
<dbReference type="Pfam" id="PF15928">
    <property type="entry name" value="DUF4746"/>
    <property type="match status" value="1"/>
</dbReference>
<comment type="caution">
    <text evidence="4">The sequence shown here is derived from an EMBL/GenBank/DDBJ whole genome shotgun (WGS) entry which is preliminary data.</text>
</comment>
<gene>
    <name evidence="4" type="ORF">RN001_008974</name>
</gene>
<feature type="region of interest" description="Disordered" evidence="1">
    <location>
        <begin position="504"/>
        <end position="550"/>
    </location>
</feature>
<dbReference type="PANTHER" id="PTHR46135:SF3">
    <property type="entry name" value="NME_NM23 FAMILY MEMBER 8"/>
    <property type="match status" value="1"/>
</dbReference>
<proteinExistence type="predicted"/>
<dbReference type="InterPro" id="IPR017937">
    <property type="entry name" value="Thioredoxin_CS"/>
</dbReference>
<dbReference type="PANTHER" id="PTHR46135">
    <property type="entry name" value="NME/NM23 FAMILY MEMBER 8"/>
    <property type="match status" value="1"/>
</dbReference>
<dbReference type="Proteomes" id="UP001353858">
    <property type="component" value="Unassembled WGS sequence"/>
</dbReference>
<dbReference type="Gene3D" id="3.40.30.10">
    <property type="entry name" value="Glutaredoxin"/>
    <property type="match status" value="1"/>
</dbReference>
<dbReference type="Pfam" id="PF00085">
    <property type="entry name" value="Thioredoxin"/>
    <property type="match status" value="1"/>
</dbReference>
<dbReference type="EMBL" id="JARPUR010000003">
    <property type="protein sequence ID" value="KAK4880828.1"/>
    <property type="molecule type" value="Genomic_DNA"/>
</dbReference>
<feature type="domain" description="DUF4746" evidence="3">
    <location>
        <begin position="339"/>
        <end position="500"/>
    </location>
</feature>
<dbReference type="PROSITE" id="PS00194">
    <property type="entry name" value="THIOREDOXIN_1"/>
    <property type="match status" value="1"/>
</dbReference>
<accession>A0AAN7SPF7</accession>
<protein>
    <recommendedName>
        <fullName evidence="6">Thioredoxin domain-containing protein</fullName>
    </recommendedName>
</protein>
<organism evidence="4 5">
    <name type="scientific">Aquatica leii</name>
    <dbReference type="NCBI Taxonomy" id="1421715"/>
    <lineage>
        <taxon>Eukaryota</taxon>
        <taxon>Metazoa</taxon>
        <taxon>Ecdysozoa</taxon>
        <taxon>Arthropoda</taxon>
        <taxon>Hexapoda</taxon>
        <taxon>Insecta</taxon>
        <taxon>Pterygota</taxon>
        <taxon>Neoptera</taxon>
        <taxon>Endopterygota</taxon>
        <taxon>Coleoptera</taxon>
        <taxon>Polyphaga</taxon>
        <taxon>Elateriformia</taxon>
        <taxon>Elateroidea</taxon>
        <taxon>Lampyridae</taxon>
        <taxon>Luciolinae</taxon>
        <taxon>Aquatica</taxon>
    </lineage>
</organism>
<evidence type="ECO:0000256" key="1">
    <source>
        <dbReference type="SAM" id="MobiDB-lite"/>
    </source>
</evidence>
<dbReference type="InterPro" id="IPR036249">
    <property type="entry name" value="Thioredoxin-like_sf"/>
</dbReference>
<dbReference type="InterPro" id="IPR051766">
    <property type="entry name" value="TXND_domain-containing"/>
</dbReference>
<evidence type="ECO:0000259" key="2">
    <source>
        <dbReference type="Pfam" id="PF00085"/>
    </source>
</evidence>
<sequence length="550" mass="62179">MAKKGQAQLQVEVTNDEEWEKLLQREGLIVVDIYSDWCGPCNAMLNNLRKLKLEVGGDYLHIAQAKCNDITQLARFRNKSQPTWMFISNRNVLQLIFGADSPKLLQLIIEELEKEAQIRNGLQERVGWSITTLSPEEQEQDNIKKAKEEEACRLVEEKIKQALYDRRIAVAQIVLQTVPKNGIIIVMPQARDMVKTTLAELWDQSGLAITLTERPTFTEAMLEELLYFTDFRFSDMDVTELLGSSCIAYFLKTTDAEYDGDIDELVKKFIYGEMREPPGSPESPAQLLKGYVVIIKEIKSSTDLKSKTTLNDSKANVPSKLQMQSSTLLHSKEMLDNMQSFSHIVEEETIEVTGIWVPPNSLVRATAIKLLFPKIYDPVALPEPVPIPPHVAIAFDAVKRREVLGAMRNYENEVMHYGFFSDDKPGQAKLLAKTLKKFDKTKDKSPTVRLVIQLSRKKSEALCVLSQLNPTYISHNTVVGEEDCKYFFPEGYDEVTAEEEVAVAEPVKRKGKKGKKAKPPSEEAITDSVADEVDEEEVDEEDKATSPMPE</sequence>
<dbReference type="InterPro" id="IPR013766">
    <property type="entry name" value="Thioredoxin_domain"/>
</dbReference>
<evidence type="ECO:0000259" key="3">
    <source>
        <dbReference type="Pfam" id="PF15928"/>
    </source>
</evidence>
<feature type="compositionally biased region" description="Acidic residues" evidence="1">
    <location>
        <begin position="529"/>
        <end position="542"/>
    </location>
</feature>
<feature type="domain" description="Thioredoxin" evidence="2">
    <location>
        <begin position="11"/>
        <end position="104"/>
    </location>
</feature>